<evidence type="ECO:0000256" key="6">
    <source>
        <dbReference type="ARBA" id="ARBA00022884"/>
    </source>
</evidence>
<dbReference type="Proteomes" id="UP000695000">
    <property type="component" value="Unplaced"/>
</dbReference>
<evidence type="ECO:0000256" key="7">
    <source>
        <dbReference type="ARBA" id="ARBA00023242"/>
    </source>
</evidence>
<comment type="function">
    <text evidence="8">Part of the small subunit (SSU) processome, first precursor of the small eukaryotic ribosomal subunit. During the assembly of the SSU processome in the nucleolus, many ribosome biogenesis factors, an RNA chaperone and ribosomal proteins associate with the nascent pre-rRNA and work in concert to generate RNA folding, modifications, rearrangements and cleavage as well as targeted degradation of pre-ribosomal RNA by the RNA exosome.</text>
</comment>
<feature type="domain" description="Nrap protein" evidence="17">
    <location>
        <begin position="1021"/>
        <end position="1148"/>
    </location>
</feature>
<evidence type="ECO:0000256" key="8">
    <source>
        <dbReference type="ARBA" id="ARBA00035000"/>
    </source>
</evidence>
<dbReference type="InterPro" id="IPR035082">
    <property type="entry name" value="Nrap_D1"/>
</dbReference>
<keyword evidence="7 10" id="KW-0539">Nucleus</keyword>
<comment type="subunit">
    <text evidence="9">Part of the small subunit (SSU) processome, composed of more than 70 proteins and the RNA chaperone small nucleolar RNA (snoRNA) U3.</text>
</comment>
<comment type="subcellular location">
    <subcellularLocation>
        <location evidence="1">Chromosome</location>
    </subcellularLocation>
    <subcellularLocation>
        <location evidence="2 10">Nucleus</location>
        <location evidence="2 10">Nucleolus</location>
    </subcellularLocation>
</comment>
<dbReference type="Gene3D" id="1.10.1410.10">
    <property type="match status" value="2"/>
</dbReference>
<feature type="domain" description="Nrap protein" evidence="15">
    <location>
        <begin position="661"/>
        <end position="861"/>
    </location>
</feature>
<dbReference type="Pfam" id="PF17405">
    <property type="entry name" value="Nrap_D4"/>
    <property type="match status" value="1"/>
</dbReference>
<evidence type="ECO:0000256" key="5">
    <source>
        <dbReference type="ARBA" id="ARBA00022454"/>
    </source>
</evidence>
<reference evidence="19" key="1">
    <citation type="submission" date="2025-08" db="UniProtKB">
        <authorList>
            <consortium name="RefSeq"/>
        </authorList>
    </citation>
    <scope>IDENTIFICATION</scope>
    <source>
        <tissue evidence="19">Whole Larva</tissue>
    </source>
</reference>
<evidence type="ECO:0000256" key="11">
    <source>
        <dbReference type="SAM" id="MobiDB-lite"/>
    </source>
</evidence>
<proteinExistence type="inferred from homology"/>
<name>A0ABM1MSD5_NICVS</name>
<dbReference type="Gene3D" id="3.30.70.3030">
    <property type="match status" value="1"/>
</dbReference>
<comment type="similarity">
    <text evidence="3 10">Belongs to the NRAP family.</text>
</comment>
<keyword evidence="5" id="KW-0158">Chromosome</keyword>
<dbReference type="InterPro" id="IPR005554">
    <property type="entry name" value="NOL6/Upt22"/>
</dbReference>
<dbReference type="RefSeq" id="XP_017777485.1">
    <property type="nucleotide sequence ID" value="XM_017921996.1"/>
</dbReference>
<dbReference type="PANTHER" id="PTHR17972:SF0">
    <property type="entry name" value="NUCLEOLAR PROTEIN 6"/>
    <property type="match status" value="1"/>
</dbReference>
<dbReference type="PANTHER" id="PTHR17972">
    <property type="entry name" value="NUCLEOLAR RNA-ASSOCIATED PROTEIN"/>
    <property type="match status" value="1"/>
</dbReference>
<evidence type="ECO:0000259" key="12">
    <source>
        <dbReference type="Pfam" id="PF03813"/>
    </source>
</evidence>
<evidence type="ECO:0000259" key="15">
    <source>
        <dbReference type="Pfam" id="PF17405"/>
    </source>
</evidence>
<feature type="domain" description="Nrap protein" evidence="13">
    <location>
        <begin position="351"/>
        <end position="485"/>
    </location>
</feature>
<dbReference type="Pfam" id="PF17403">
    <property type="entry name" value="Nrap_D2"/>
    <property type="match status" value="1"/>
</dbReference>
<evidence type="ECO:0000259" key="13">
    <source>
        <dbReference type="Pfam" id="PF17403"/>
    </source>
</evidence>
<dbReference type="Pfam" id="PF03813">
    <property type="entry name" value="Nrap"/>
    <property type="match status" value="1"/>
</dbReference>
<evidence type="ECO:0000259" key="14">
    <source>
        <dbReference type="Pfam" id="PF17404"/>
    </source>
</evidence>
<evidence type="ECO:0000256" key="4">
    <source>
        <dbReference type="ARBA" id="ARBA00016437"/>
    </source>
</evidence>
<dbReference type="GeneID" id="108563347"/>
<dbReference type="Pfam" id="PF17407">
    <property type="entry name" value="Nrap_D6"/>
    <property type="match status" value="1"/>
</dbReference>
<dbReference type="InterPro" id="IPR035371">
    <property type="entry name" value="Nrap_D6"/>
</dbReference>
<accession>A0ABM1MSD5</accession>
<evidence type="ECO:0000256" key="2">
    <source>
        <dbReference type="ARBA" id="ARBA00004604"/>
    </source>
</evidence>
<dbReference type="InterPro" id="IPR035370">
    <property type="entry name" value="Nrap_D5"/>
</dbReference>
<keyword evidence="18" id="KW-1185">Reference proteome</keyword>
<evidence type="ECO:0000259" key="16">
    <source>
        <dbReference type="Pfam" id="PF17406"/>
    </source>
</evidence>
<evidence type="ECO:0000313" key="19">
    <source>
        <dbReference type="RefSeq" id="XP_017777485.1"/>
    </source>
</evidence>
<sequence length="1152" mass="133550">MGQIKDIDMEENSEKKSDVGEVEPPKINPKKRKGSYKEKLLLMKKQKLLSGEDNVLAEAQEPVQKENKPNYALYKQPTADELNQLRETENLFNSNIFRLQIDELLGEIKVKPKYEKLYDSWFETFKESFKTITELDTIPLVNFKNVKGKKLSAQQKFINQTVKDLNHELFSKPHDLSMKFNKPVSVTRMAKYNCISSKELKYNPSICLAMPKETFSPKSDFLYNNYAIKKYHYMVYVMQHIKSLDIVKEVKIENYFGNYWMPILTIVPSNSEKITINLFVVPEENTFKIKRFLPHNNNIKKNILTDMFEDVKVEDFTNEGTYLHNSIIAHDTGLLLNNSTIEENLRGLQNIQDGIKLLMVWLKQRKLNETYAGFTDDLLVYLIVYLILKKKITKHMSSYQVIRIFWFFLSSTQNLLSIANTVKLEDLSNFKEFSHFVLVDATGCLNVAAFLDSEVFIKVKNEAALAVKNLDNNRFNTFTTLFISKITFAIQYDALLKIKDDSNFSSVFDGCDTTNRFKYFGFYEMLIRKRVMDNLKMGLSNRVLEIVPILAESTMDKLVFGINLNPETCLDVVVKGPKQFDADAAKFKEFWGPLAELRRFKDTSIYEAVYFDDAKTIQDKRHIFKKIIKYVLKEKMGLKYTLNGDEMEKILKIDNIVAPFPSGSNEEATLKIKAIHYDMSKMLRDLALPLPVTAIQGLSNVYSYTMCYPPIPTNTTFNKYNVESTKESHSLLLGDLLNAKHLPNYIEPVECVIELGMHSKWPRELEPMRAMKMLFLFEMSDLLWKEKHVRSAVREECCIDIFYEGLVFRLWLHHPKEIGYLMRNVSADGVVYFKDSRDSLHVESKFKVLPKIIGALNGIHQESPSFGPSTCLIKRWIRAQMLDESHIPDVVIDLLNASLYLTPEPFSVPTLPQVGFIRFLKFISEFDFNMQPVVVNFNDNLTNEQLYEMDGNFQNNRADFRDLHIITPYDEGTSIFTRESPNKDIIRVLQLLAQATYKHLTDCIISQDSFKFKSVLVPNISEYNLIIHLDAKCVLKYLQKIDCTSTNVIKIEEYKHDARTKIPVVGFDPIQIYLKELRKNYGDFALFFYDSYGGYKIGVLWRKKSLEENDFKILNVPARQIKDGKLQLNIAALIEDFKCLGTHCVKSVQKIN</sequence>
<evidence type="ECO:0000256" key="9">
    <source>
        <dbReference type="ARBA" id="ARBA00035020"/>
    </source>
</evidence>
<gene>
    <name evidence="19" type="primary">LOC108563347</name>
</gene>
<keyword evidence="6 10" id="KW-0694">RNA-binding</keyword>
<organism evidence="18 19">
    <name type="scientific">Nicrophorus vespilloides</name>
    <name type="common">Boreal carrion beetle</name>
    <dbReference type="NCBI Taxonomy" id="110193"/>
    <lineage>
        <taxon>Eukaryota</taxon>
        <taxon>Metazoa</taxon>
        <taxon>Ecdysozoa</taxon>
        <taxon>Arthropoda</taxon>
        <taxon>Hexapoda</taxon>
        <taxon>Insecta</taxon>
        <taxon>Pterygota</taxon>
        <taxon>Neoptera</taxon>
        <taxon>Endopterygota</taxon>
        <taxon>Coleoptera</taxon>
        <taxon>Polyphaga</taxon>
        <taxon>Staphyliniformia</taxon>
        <taxon>Silphidae</taxon>
        <taxon>Nicrophorinae</taxon>
        <taxon>Nicrophorus</taxon>
    </lineage>
</organism>
<evidence type="ECO:0000256" key="10">
    <source>
        <dbReference type="RuleBase" id="RU364032"/>
    </source>
</evidence>
<feature type="domain" description="Nrap protein" evidence="16">
    <location>
        <begin position="864"/>
        <end position="1016"/>
    </location>
</feature>
<protein>
    <recommendedName>
        <fullName evidence="4 10">Nucleolar protein 6</fullName>
    </recommendedName>
</protein>
<dbReference type="Pfam" id="PF17404">
    <property type="entry name" value="Nrap_D3"/>
    <property type="match status" value="1"/>
</dbReference>
<feature type="domain" description="Nrap protein" evidence="12">
    <location>
        <begin position="206"/>
        <end position="339"/>
    </location>
</feature>
<evidence type="ECO:0000313" key="18">
    <source>
        <dbReference type="Proteomes" id="UP000695000"/>
    </source>
</evidence>
<evidence type="ECO:0000256" key="1">
    <source>
        <dbReference type="ARBA" id="ARBA00004286"/>
    </source>
</evidence>
<dbReference type="InterPro" id="IPR035368">
    <property type="entry name" value="Nrap_D3"/>
</dbReference>
<feature type="region of interest" description="Disordered" evidence="11">
    <location>
        <begin position="1"/>
        <end position="34"/>
    </location>
</feature>
<dbReference type="InterPro" id="IPR035367">
    <property type="entry name" value="Nrap_D2"/>
</dbReference>
<evidence type="ECO:0000259" key="17">
    <source>
        <dbReference type="Pfam" id="PF17407"/>
    </source>
</evidence>
<evidence type="ECO:0000256" key="3">
    <source>
        <dbReference type="ARBA" id="ARBA00006674"/>
    </source>
</evidence>
<dbReference type="InterPro" id="IPR035369">
    <property type="entry name" value="Nrap_D4"/>
</dbReference>
<feature type="domain" description="Nrap protein" evidence="14">
    <location>
        <begin position="489"/>
        <end position="636"/>
    </location>
</feature>
<dbReference type="Pfam" id="PF17406">
    <property type="entry name" value="Nrap_D5"/>
    <property type="match status" value="1"/>
</dbReference>